<sequence length="376" mass="42051">MSSGKKQLRKAAHLSTSTYISYVLSEPKTQDVKGRGLAQPPLRITGPRNQLMRASGGENKGKGPLFDVNQLITASEGLKIKAGKPVLTGIMLRNALVEKAKSMIKLSLERTEASFGENQVWAAYDTDGMPRIYALVQSVISQEPFKLCVSWLTSNNNEELGPMKWIGSGFCKTSGRFLIGRCIIDESLNSFSHKIQWTKGSKGFVYIYPKKGDVWALYTNWSPSWDFSTPEEVVNKYEMVEVLQDFDEERGVTVAALVKVPGFQTVFHRHQNPKTFPTKELFRFSHQVASHLLTGQEGVNAPQGCLELDPAAMSPELLKVFTEEEIRELEDKGKKPKEEIVDEAIKNLEINVFEKSKDEADDVVETRNNGAMDDEA</sequence>
<name>A0A087GG13_ARAAL</name>
<evidence type="ECO:0000256" key="1">
    <source>
        <dbReference type="SAM" id="MobiDB-lite"/>
    </source>
</evidence>
<feature type="region of interest" description="Disordered" evidence="1">
    <location>
        <begin position="357"/>
        <end position="376"/>
    </location>
</feature>
<reference evidence="4" key="1">
    <citation type="journal article" date="2015" name="Nat. Plants">
        <title>Genome expansion of Arabis alpina linked with retrotransposition and reduced symmetric DNA methylation.</title>
        <authorList>
            <person name="Willing E.M."/>
            <person name="Rawat V."/>
            <person name="Mandakova T."/>
            <person name="Maumus F."/>
            <person name="James G.V."/>
            <person name="Nordstroem K.J."/>
            <person name="Becker C."/>
            <person name="Warthmann N."/>
            <person name="Chica C."/>
            <person name="Szarzynska B."/>
            <person name="Zytnicki M."/>
            <person name="Albani M.C."/>
            <person name="Kiefer C."/>
            <person name="Bergonzi S."/>
            <person name="Castaings L."/>
            <person name="Mateos J.L."/>
            <person name="Berns M.C."/>
            <person name="Bujdoso N."/>
            <person name="Piofczyk T."/>
            <person name="de Lorenzo L."/>
            <person name="Barrero-Sicilia C."/>
            <person name="Mateos I."/>
            <person name="Piednoel M."/>
            <person name="Hagmann J."/>
            <person name="Chen-Min-Tao R."/>
            <person name="Iglesias-Fernandez R."/>
            <person name="Schuster S.C."/>
            <person name="Alonso-Blanco C."/>
            <person name="Roudier F."/>
            <person name="Carbonero P."/>
            <person name="Paz-Ares J."/>
            <person name="Davis S.J."/>
            <person name="Pecinka A."/>
            <person name="Quesneville H."/>
            <person name="Colot V."/>
            <person name="Lysak M.A."/>
            <person name="Weigel D."/>
            <person name="Coupland G."/>
            <person name="Schneeberger K."/>
        </authorList>
    </citation>
    <scope>NUCLEOTIDE SEQUENCE [LARGE SCALE GENOMIC DNA]</scope>
    <source>
        <strain evidence="4">cv. Pajares</strain>
    </source>
</reference>
<dbReference type="PANTHER" id="PTHR45089">
    <property type="entry name" value="DNAJ HEAT SHOCK AMINO-TERMINAL DOMAIN PROTEIN-RELATED"/>
    <property type="match status" value="1"/>
</dbReference>
<dbReference type="Gramene" id="KFK28815">
    <property type="protein sequence ID" value="KFK28815"/>
    <property type="gene ID" value="AALP_AA7G052800"/>
</dbReference>
<dbReference type="InterPro" id="IPR024593">
    <property type="entry name" value="DUF3444"/>
</dbReference>
<evidence type="ECO:0000313" key="4">
    <source>
        <dbReference type="Proteomes" id="UP000029120"/>
    </source>
</evidence>
<proteinExistence type="predicted"/>
<dbReference type="PANTHER" id="PTHR45089:SF50">
    <property type="entry name" value="DNAJ HEAT SHOCK AMINO-TERMINAL DOMAIN PROTEIN-RELATED"/>
    <property type="match status" value="1"/>
</dbReference>
<evidence type="ECO:0000259" key="2">
    <source>
        <dbReference type="Pfam" id="PF11926"/>
    </source>
</evidence>
<protein>
    <recommendedName>
        <fullName evidence="2">DUF3444 domain-containing protein</fullName>
    </recommendedName>
</protein>
<feature type="region of interest" description="Disordered" evidence="1">
    <location>
        <begin position="31"/>
        <end position="50"/>
    </location>
</feature>
<organism evidence="3 4">
    <name type="scientific">Arabis alpina</name>
    <name type="common">Alpine rock-cress</name>
    <dbReference type="NCBI Taxonomy" id="50452"/>
    <lineage>
        <taxon>Eukaryota</taxon>
        <taxon>Viridiplantae</taxon>
        <taxon>Streptophyta</taxon>
        <taxon>Embryophyta</taxon>
        <taxon>Tracheophyta</taxon>
        <taxon>Spermatophyta</taxon>
        <taxon>Magnoliopsida</taxon>
        <taxon>eudicotyledons</taxon>
        <taxon>Gunneridae</taxon>
        <taxon>Pentapetalae</taxon>
        <taxon>rosids</taxon>
        <taxon>malvids</taxon>
        <taxon>Brassicales</taxon>
        <taxon>Brassicaceae</taxon>
        <taxon>Arabideae</taxon>
        <taxon>Arabis</taxon>
    </lineage>
</organism>
<dbReference type="Pfam" id="PF11926">
    <property type="entry name" value="DUF3444"/>
    <property type="match status" value="1"/>
</dbReference>
<dbReference type="OrthoDB" id="66964at2759"/>
<dbReference type="EMBL" id="CM002875">
    <property type="protein sequence ID" value="KFK28815.1"/>
    <property type="molecule type" value="Genomic_DNA"/>
</dbReference>
<dbReference type="eggNOG" id="ENOG502QQV4">
    <property type="taxonomic scope" value="Eukaryota"/>
</dbReference>
<dbReference type="Proteomes" id="UP000029120">
    <property type="component" value="Chromosome 7"/>
</dbReference>
<gene>
    <name evidence="3" type="ordered locus">AALP_Aa7g052800</name>
</gene>
<feature type="domain" description="DUF3444" evidence="2">
    <location>
        <begin position="104"/>
        <end position="297"/>
    </location>
</feature>
<evidence type="ECO:0000313" key="3">
    <source>
        <dbReference type="EMBL" id="KFK28815.1"/>
    </source>
</evidence>
<accession>A0A087GG13</accession>
<dbReference type="AlphaFoldDB" id="A0A087GG13"/>
<keyword evidence="4" id="KW-1185">Reference proteome</keyword>
<dbReference type="OMA" id="MKWIGSG"/>